<dbReference type="EMBL" id="JABSNW010000010">
    <property type="protein sequence ID" value="KAL2884599.1"/>
    <property type="molecule type" value="Genomic_DNA"/>
</dbReference>
<evidence type="ECO:0000313" key="2">
    <source>
        <dbReference type="EMBL" id="KAL2884599.1"/>
    </source>
</evidence>
<keyword evidence="3" id="KW-1185">Reference proteome</keyword>
<feature type="region of interest" description="Disordered" evidence="1">
    <location>
        <begin position="117"/>
        <end position="138"/>
    </location>
</feature>
<dbReference type="Proteomes" id="UP001610728">
    <property type="component" value="Unassembled WGS sequence"/>
</dbReference>
<name>A0ABR4M8M7_9PEZI</name>
<comment type="caution">
    <text evidence="2">The sequence shown here is derived from an EMBL/GenBank/DDBJ whole genome shotgun (WGS) entry which is preliminary data.</text>
</comment>
<dbReference type="GeneID" id="98121572"/>
<accession>A0ABR4M8M7</accession>
<organism evidence="2 3">
    <name type="scientific">Ceratocystis lukuohia</name>
    <dbReference type="NCBI Taxonomy" id="2019550"/>
    <lineage>
        <taxon>Eukaryota</taxon>
        <taxon>Fungi</taxon>
        <taxon>Dikarya</taxon>
        <taxon>Ascomycota</taxon>
        <taxon>Pezizomycotina</taxon>
        <taxon>Sordariomycetes</taxon>
        <taxon>Hypocreomycetidae</taxon>
        <taxon>Microascales</taxon>
        <taxon>Ceratocystidaceae</taxon>
        <taxon>Ceratocystis</taxon>
    </lineage>
</organism>
<protein>
    <submittedName>
        <fullName evidence="2">Retrovirus-related Pol polyprotein from transposon TNT 1-94</fullName>
    </submittedName>
</protein>
<proteinExistence type="predicted"/>
<evidence type="ECO:0000313" key="3">
    <source>
        <dbReference type="Proteomes" id="UP001610728"/>
    </source>
</evidence>
<sequence>MILDASMPTMFWPYAAVHTAFIANRASITESKSPFEPFFSIRPNTTHIHRWGCKIIFHNAHDKNPNTQQRSKMDARGREGILLLIDEKVDTTALDEDIQMEDTAKEKPITAEIQTDQGHEDTQTMQTTQRTERPMDIDTPDSIQERVNRQLQDLYTRGILKRSYAHIQQRDDESDDPAAKRIRAMMTKLAEREPRTYTEAVNHHRSVADYISDTELIVVEADGSK</sequence>
<evidence type="ECO:0000256" key="1">
    <source>
        <dbReference type="SAM" id="MobiDB-lite"/>
    </source>
</evidence>
<gene>
    <name evidence="2" type="ORF">HOO65_100003</name>
</gene>
<dbReference type="RefSeq" id="XP_070855780.1">
    <property type="nucleotide sequence ID" value="XM_071004698.1"/>
</dbReference>
<reference evidence="2 3" key="1">
    <citation type="submission" date="2020-05" db="EMBL/GenBank/DDBJ databases">
        <title>Ceratocystis lukuohia genome.</title>
        <authorList>
            <person name="Harrington T.C."/>
            <person name="Kim K."/>
            <person name="Mayers C.G."/>
        </authorList>
    </citation>
    <scope>NUCLEOTIDE SEQUENCE [LARGE SCALE GENOMIC DNA]</scope>
    <source>
        <strain evidence="2 3">C4212</strain>
    </source>
</reference>